<keyword evidence="1" id="KW-0732">Signal</keyword>
<dbReference type="Gene3D" id="2.90.10.10">
    <property type="entry name" value="Bulb-type lectin domain"/>
    <property type="match status" value="1"/>
</dbReference>
<protein>
    <recommendedName>
        <fullName evidence="4">Bulb-type lectin domain-containing protein</fullName>
    </recommendedName>
</protein>
<accession>A0AAW0M7I6</accession>
<organism evidence="5 6">
    <name type="scientific">Quercus suber</name>
    <name type="common">Cork oak</name>
    <dbReference type="NCBI Taxonomy" id="58331"/>
    <lineage>
        <taxon>Eukaryota</taxon>
        <taxon>Viridiplantae</taxon>
        <taxon>Streptophyta</taxon>
        <taxon>Embryophyta</taxon>
        <taxon>Tracheophyta</taxon>
        <taxon>Spermatophyta</taxon>
        <taxon>Magnoliopsida</taxon>
        <taxon>eudicotyledons</taxon>
        <taxon>Gunneridae</taxon>
        <taxon>Pentapetalae</taxon>
        <taxon>rosids</taxon>
        <taxon>fabids</taxon>
        <taxon>Fagales</taxon>
        <taxon>Fagaceae</taxon>
        <taxon>Quercus</taxon>
    </lineage>
</organism>
<sequence>MAPVGVGGGSYSSINFWSLQQLRKWQCTETYYVEEVNLSSSNDNSTFAIQFQNKINYYVSFEIIKRKSAGASYLLYGLKKLPEKTIIWSANGNSLVQRGSKVELTIGGQLVLYDTNVQQVWATDVAASGVNYASMLDTGNFVLARQDYVNLWEKSEAKSRQEDPLLRPSMKNVLQMFGGATEVLMPPCPFPTTSV</sequence>
<evidence type="ECO:0000313" key="5">
    <source>
        <dbReference type="EMBL" id="KAK7858679.1"/>
    </source>
</evidence>
<evidence type="ECO:0000259" key="4">
    <source>
        <dbReference type="PROSITE" id="PS50927"/>
    </source>
</evidence>
<evidence type="ECO:0000256" key="1">
    <source>
        <dbReference type="ARBA" id="ARBA00022729"/>
    </source>
</evidence>
<comment type="caution">
    <text evidence="5">The sequence shown here is derived from an EMBL/GenBank/DDBJ whole genome shotgun (WGS) entry which is preliminary data.</text>
</comment>
<dbReference type="AlphaFoldDB" id="A0AAW0M7I6"/>
<dbReference type="InterPro" id="IPR051343">
    <property type="entry name" value="G-type_lectin_kinases/EP1-like"/>
</dbReference>
<keyword evidence="2" id="KW-1015">Disulfide bond</keyword>
<evidence type="ECO:0000256" key="3">
    <source>
        <dbReference type="ARBA" id="ARBA00023180"/>
    </source>
</evidence>
<dbReference type="SUPFAM" id="SSF51110">
    <property type="entry name" value="alpha-D-mannose-specific plant lectins"/>
    <property type="match status" value="1"/>
</dbReference>
<dbReference type="InterPro" id="IPR036426">
    <property type="entry name" value="Bulb-type_lectin_dom_sf"/>
</dbReference>
<dbReference type="SMART" id="SM00108">
    <property type="entry name" value="B_lectin"/>
    <property type="match status" value="1"/>
</dbReference>
<keyword evidence="3" id="KW-0325">Glycoprotein</keyword>
<gene>
    <name evidence="5" type="ORF">CFP56_010423</name>
</gene>
<dbReference type="PROSITE" id="PS50927">
    <property type="entry name" value="BULB_LECTIN"/>
    <property type="match status" value="1"/>
</dbReference>
<reference evidence="5 6" key="1">
    <citation type="journal article" date="2018" name="Sci. Data">
        <title>The draft genome sequence of cork oak.</title>
        <authorList>
            <person name="Ramos A.M."/>
            <person name="Usie A."/>
            <person name="Barbosa P."/>
            <person name="Barros P.M."/>
            <person name="Capote T."/>
            <person name="Chaves I."/>
            <person name="Simoes F."/>
            <person name="Abreu I."/>
            <person name="Carrasquinho I."/>
            <person name="Faro C."/>
            <person name="Guimaraes J.B."/>
            <person name="Mendonca D."/>
            <person name="Nobrega F."/>
            <person name="Rodrigues L."/>
            <person name="Saibo N.J.M."/>
            <person name="Varela M.C."/>
            <person name="Egas C."/>
            <person name="Matos J."/>
            <person name="Miguel C.M."/>
            <person name="Oliveira M.M."/>
            <person name="Ricardo C.P."/>
            <person name="Goncalves S."/>
        </authorList>
    </citation>
    <scope>NUCLEOTIDE SEQUENCE [LARGE SCALE GENOMIC DNA]</scope>
    <source>
        <strain evidence="6">cv. HL8</strain>
    </source>
</reference>
<dbReference type="Proteomes" id="UP000237347">
    <property type="component" value="Unassembled WGS sequence"/>
</dbReference>
<dbReference type="Pfam" id="PF01453">
    <property type="entry name" value="B_lectin"/>
    <property type="match status" value="1"/>
</dbReference>
<feature type="domain" description="Bulb-type lectin" evidence="4">
    <location>
        <begin position="36"/>
        <end position="156"/>
    </location>
</feature>
<keyword evidence="6" id="KW-1185">Reference proteome</keyword>
<dbReference type="PANTHER" id="PTHR47976:SF108">
    <property type="entry name" value="G-TYPE LECTIN S-RECEPTOR-LIKE SERINE_THREONINE-PROTEIN KINASE LECRK1"/>
    <property type="match status" value="1"/>
</dbReference>
<evidence type="ECO:0000256" key="2">
    <source>
        <dbReference type="ARBA" id="ARBA00023157"/>
    </source>
</evidence>
<name>A0AAW0M7I6_QUESU</name>
<evidence type="ECO:0000313" key="6">
    <source>
        <dbReference type="Proteomes" id="UP000237347"/>
    </source>
</evidence>
<dbReference type="InterPro" id="IPR001480">
    <property type="entry name" value="Bulb-type_lectin_dom"/>
</dbReference>
<dbReference type="EMBL" id="PKMF04000017">
    <property type="protein sequence ID" value="KAK7858679.1"/>
    <property type="molecule type" value="Genomic_DNA"/>
</dbReference>
<dbReference type="PANTHER" id="PTHR47976">
    <property type="entry name" value="G-TYPE LECTIN S-RECEPTOR-LIKE SERINE/THREONINE-PROTEIN KINASE SD2-5"/>
    <property type="match status" value="1"/>
</dbReference>
<proteinExistence type="predicted"/>